<dbReference type="Proteomes" id="UP000000379">
    <property type="component" value="Chromosome"/>
</dbReference>
<keyword evidence="5 6" id="KW-0949">S-adenosyl-L-methionine</keyword>
<evidence type="ECO:0000313" key="9">
    <source>
        <dbReference type="Proteomes" id="UP000000379"/>
    </source>
</evidence>
<dbReference type="RefSeq" id="WP_013178086.1">
    <property type="nucleotide sequence ID" value="NC_014221.1"/>
</dbReference>
<dbReference type="Gene3D" id="1.10.150.170">
    <property type="entry name" value="Putative methyltransferase TM0872, insert domain"/>
    <property type="match status" value="1"/>
</dbReference>
<dbReference type="PANTHER" id="PTHR11265">
    <property type="entry name" value="S-ADENOSYL-METHYLTRANSFERASE MRAW"/>
    <property type="match status" value="1"/>
</dbReference>
<dbReference type="InterPro" id="IPR002903">
    <property type="entry name" value="RsmH"/>
</dbReference>
<dbReference type="Gene3D" id="3.40.50.150">
    <property type="entry name" value="Vaccinia Virus protein VP39"/>
    <property type="match status" value="1"/>
</dbReference>
<keyword evidence="9" id="KW-1185">Reference proteome</keyword>
<reference evidence="9" key="1">
    <citation type="submission" date="2010-05" db="EMBL/GenBank/DDBJ databases">
        <title>The complete genome of Truepera radiovictris DSM 17093.</title>
        <authorList>
            <consortium name="US DOE Joint Genome Institute (JGI-PGF)"/>
            <person name="Lucas S."/>
            <person name="Copeland A."/>
            <person name="Lapidus A."/>
            <person name="Glavina del Rio T."/>
            <person name="Dalin E."/>
            <person name="Tice H."/>
            <person name="Bruce D."/>
            <person name="Goodwin L."/>
            <person name="Pitluck S."/>
            <person name="Kyrpides N."/>
            <person name="Mavromatis K."/>
            <person name="Ovchinnikova G."/>
            <person name="Munk A.C."/>
            <person name="Detter J.C."/>
            <person name="Han C."/>
            <person name="Tapia R."/>
            <person name="Land M."/>
            <person name="Hauser L."/>
            <person name="Markowitz V."/>
            <person name="Cheng J.-F."/>
            <person name="Hugenholtz P."/>
            <person name="Woyke T."/>
            <person name="Wu D."/>
            <person name="Tindall B."/>
            <person name="Pomrenke H.G."/>
            <person name="Brambilla E."/>
            <person name="Klenk H.-P."/>
            <person name="Eisen J.A."/>
        </authorList>
    </citation>
    <scope>NUCLEOTIDE SEQUENCE [LARGE SCALE GENOMIC DNA]</scope>
    <source>
        <strain evidence="9">DSM 17093 / CIP 108686 / LMG 22925 / RQ-24</strain>
    </source>
</reference>
<comment type="catalytic activity">
    <reaction evidence="6">
        <text>cytidine(1402) in 16S rRNA + S-adenosyl-L-methionine = N(4)-methylcytidine(1402) in 16S rRNA + S-adenosyl-L-homocysteine + H(+)</text>
        <dbReference type="Rhea" id="RHEA:42928"/>
        <dbReference type="Rhea" id="RHEA-COMP:10286"/>
        <dbReference type="Rhea" id="RHEA-COMP:10287"/>
        <dbReference type="ChEBI" id="CHEBI:15378"/>
        <dbReference type="ChEBI" id="CHEBI:57856"/>
        <dbReference type="ChEBI" id="CHEBI:59789"/>
        <dbReference type="ChEBI" id="CHEBI:74506"/>
        <dbReference type="ChEBI" id="CHEBI:82748"/>
        <dbReference type="EC" id="2.1.1.199"/>
    </reaction>
</comment>
<feature type="binding site" evidence="6">
    <location>
        <position position="102"/>
    </location>
    <ligand>
        <name>S-adenosyl-L-methionine</name>
        <dbReference type="ChEBI" id="CHEBI:59789"/>
    </ligand>
</feature>
<sequence length="339" mass="36016">MTRIPGAAPHAPVMLAECLAHLAVKPQAWYLDGTFGAGGHTRALLEAGGNVLALDRDPSVTRFLPEDALASGRLRFVEGNFDALDRHAAAAGVGPLAGVLLDLGVSSMQLDEAERGFSFRHPGPLDMRMGPTGLCAADLVNSASQEELASVIFRYGEERYSRRIARRIVEARAKAPITTTDELAEIIARAYPPGPRRDHPARRTFQALRVAVNDELGALERALAAAERALAPGGRLVVLTYHSLEDRIVKRAFKSSALLTPLTKKPLTASPEEVAANPRARAAKLRAAERVPNGAAATDAGSGANAADDAARAGRFTRGALAPPHATPDSTLITLWEDR</sequence>
<dbReference type="PANTHER" id="PTHR11265:SF0">
    <property type="entry name" value="12S RRNA N4-METHYLCYTIDINE METHYLTRANSFERASE"/>
    <property type="match status" value="1"/>
</dbReference>
<dbReference type="HOGENOM" id="CLU_038422_1_1_0"/>
<dbReference type="GO" id="GO:0071424">
    <property type="term" value="F:rRNA (cytosine-N4-)-methyltransferase activity"/>
    <property type="evidence" value="ECO:0007669"/>
    <property type="project" value="UniProtKB-UniRule"/>
</dbReference>
<dbReference type="SUPFAM" id="SSF53335">
    <property type="entry name" value="S-adenosyl-L-methionine-dependent methyltransferases"/>
    <property type="match status" value="1"/>
</dbReference>
<proteinExistence type="inferred from homology"/>
<dbReference type="EMBL" id="CP002049">
    <property type="protein sequence ID" value="ADI14718.1"/>
    <property type="molecule type" value="Genomic_DNA"/>
</dbReference>
<name>D7CY79_TRURR</name>
<evidence type="ECO:0000256" key="2">
    <source>
        <dbReference type="ARBA" id="ARBA00022552"/>
    </source>
</evidence>
<dbReference type="InterPro" id="IPR023397">
    <property type="entry name" value="SAM-dep_MeTrfase_MraW_recog"/>
</dbReference>
<dbReference type="eggNOG" id="COG0275">
    <property type="taxonomic scope" value="Bacteria"/>
</dbReference>
<dbReference type="KEGG" id="tra:Trad_1599"/>
<feature type="binding site" evidence="6">
    <location>
        <position position="81"/>
    </location>
    <ligand>
        <name>S-adenosyl-L-methionine</name>
        <dbReference type="ChEBI" id="CHEBI:59789"/>
    </ligand>
</feature>
<dbReference type="Pfam" id="PF01795">
    <property type="entry name" value="Methyltransf_5"/>
    <property type="match status" value="1"/>
</dbReference>
<dbReference type="GO" id="GO:0005737">
    <property type="term" value="C:cytoplasm"/>
    <property type="evidence" value="ECO:0007669"/>
    <property type="project" value="UniProtKB-SubCell"/>
</dbReference>
<keyword evidence="6" id="KW-0963">Cytoplasm</keyword>
<dbReference type="InterPro" id="IPR029063">
    <property type="entry name" value="SAM-dependent_MTases_sf"/>
</dbReference>
<comment type="similarity">
    <text evidence="1 6">Belongs to the methyltransferase superfamily. RsmH family.</text>
</comment>
<dbReference type="OrthoDB" id="9806637at2"/>
<comment type="subcellular location">
    <subcellularLocation>
        <location evidence="6">Cytoplasm</location>
    </subcellularLocation>
</comment>
<evidence type="ECO:0000256" key="3">
    <source>
        <dbReference type="ARBA" id="ARBA00022603"/>
    </source>
</evidence>
<dbReference type="STRING" id="649638.Trad_1599"/>
<keyword evidence="2 6" id="KW-0698">rRNA processing</keyword>
<protein>
    <recommendedName>
        <fullName evidence="6">Ribosomal RNA small subunit methyltransferase H</fullName>
        <ecNumber evidence="6">2.1.1.199</ecNumber>
    </recommendedName>
    <alternativeName>
        <fullName evidence="6">16S rRNA m(4)C1402 methyltransferase</fullName>
    </alternativeName>
    <alternativeName>
        <fullName evidence="6">rRNA (cytosine-N(4)-)-methyltransferase RsmH</fullName>
    </alternativeName>
</protein>
<keyword evidence="3 6" id="KW-0489">Methyltransferase</keyword>
<dbReference type="SUPFAM" id="SSF81799">
    <property type="entry name" value="Putative methyltransferase TM0872, insert domain"/>
    <property type="match status" value="1"/>
</dbReference>
<dbReference type="EC" id="2.1.1.199" evidence="6"/>
<organism evidence="8 9">
    <name type="scientific">Truepera radiovictrix (strain DSM 17093 / CIP 108686 / LMG 22925 / RQ-24)</name>
    <dbReference type="NCBI Taxonomy" id="649638"/>
    <lineage>
        <taxon>Bacteria</taxon>
        <taxon>Thermotogati</taxon>
        <taxon>Deinococcota</taxon>
        <taxon>Deinococci</taxon>
        <taxon>Trueperales</taxon>
        <taxon>Trueperaceae</taxon>
        <taxon>Truepera</taxon>
    </lineage>
</organism>
<evidence type="ECO:0000256" key="6">
    <source>
        <dbReference type="HAMAP-Rule" id="MF_01007"/>
    </source>
</evidence>
<dbReference type="AlphaFoldDB" id="D7CY79"/>
<feature type="compositionally biased region" description="Low complexity" evidence="7">
    <location>
        <begin position="294"/>
        <end position="309"/>
    </location>
</feature>
<evidence type="ECO:0000256" key="4">
    <source>
        <dbReference type="ARBA" id="ARBA00022679"/>
    </source>
</evidence>
<accession>D7CY79</accession>
<feature type="binding site" evidence="6">
    <location>
        <position position="55"/>
    </location>
    <ligand>
        <name>S-adenosyl-L-methionine</name>
        <dbReference type="ChEBI" id="CHEBI:59789"/>
    </ligand>
</feature>
<dbReference type="NCBIfam" id="TIGR00006">
    <property type="entry name" value="16S rRNA (cytosine(1402)-N(4))-methyltransferase RsmH"/>
    <property type="match status" value="1"/>
</dbReference>
<feature type="region of interest" description="Disordered" evidence="7">
    <location>
        <begin position="290"/>
        <end position="309"/>
    </location>
</feature>
<reference evidence="8 9" key="2">
    <citation type="journal article" date="2011" name="Stand. Genomic Sci.">
        <title>Complete genome sequence of Truepera radiovictrix type strain (RQ-24).</title>
        <authorList>
            <person name="Ivanova N."/>
            <person name="Rohde C."/>
            <person name="Munk C."/>
            <person name="Nolan M."/>
            <person name="Lucas S."/>
            <person name="Del Rio T.G."/>
            <person name="Tice H."/>
            <person name="Deshpande S."/>
            <person name="Cheng J.F."/>
            <person name="Tapia R."/>
            <person name="Han C."/>
            <person name="Goodwin L."/>
            <person name="Pitluck S."/>
            <person name="Liolios K."/>
            <person name="Mavromatis K."/>
            <person name="Mikhailova N."/>
            <person name="Pati A."/>
            <person name="Chen A."/>
            <person name="Palaniappan K."/>
            <person name="Land M."/>
            <person name="Hauser L."/>
            <person name="Chang Y.J."/>
            <person name="Jeffries C.D."/>
            <person name="Brambilla E."/>
            <person name="Rohde M."/>
            <person name="Goker M."/>
            <person name="Tindall B.J."/>
            <person name="Woyke T."/>
            <person name="Bristow J."/>
            <person name="Eisen J.A."/>
            <person name="Markowitz V."/>
            <person name="Hugenholtz P."/>
            <person name="Kyrpides N.C."/>
            <person name="Klenk H.P."/>
            <person name="Lapidus A."/>
        </authorList>
    </citation>
    <scope>NUCLEOTIDE SEQUENCE [LARGE SCALE GENOMIC DNA]</scope>
    <source>
        <strain evidence="9">DSM 17093 / CIP 108686 / LMG 22925 / RQ-24</strain>
    </source>
</reference>
<gene>
    <name evidence="6" type="primary">rsmH</name>
    <name evidence="8" type="ordered locus">Trad_1599</name>
</gene>
<feature type="region of interest" description="Disordered" evidence="7">
    <location>
        <begin position="317"/>
        <end position="339"/>
    </location>
</feature>
<evidence type="ECO:0000313" key="8">
    <source>
        <dbReference type="EMBL" id="ADI14718.1"/>
    </source>
</evidence>
<keyword evidence="4 6" id="KW-0808">Transferase</keyword>
<feature type="binding site" evidence="6">
    <location>
        <position position="109"/>
    </location>
    <ligand>
        <name>S-adenosyl-L-methionine</name>
        <dbReference type="ChEBI" id="CHEBI:59789"/>
    </ligand>
</feature>
<evidence type="ECO:0000256" key="7">
    <source>
        <dbReference type="SAM" id="MobiDB-lite"/>
    </source>
</evidence>
<dbReference type="PIRSF" id="PIRSF004486">
    <property type="entry name" value="MraW"/>
    <property type="match status" value="1"/>
</dbReference>
<feature type="binding site" evidence="6">
    <location>
        <begin position="38"/>
        <end position="40"/>
    </location>
    <ligand>
        <name>S-adenosyl-L-methionine</name>
        <dbReference type="ChEBI" id="CHEBI:59789"/>
    </ligand>
</feature>
<evidence type="ECO:0000256" key="1">
    <source>
        <dbReference type="ARBA" id="ARBA00010396"/>
    </source>
</evidence>
<dbReference type="HAMAP" id="MF_01007">
    <property type="entry name" value="16SrRNA_methyltr_H"/>
    <property type="match status" value="1"/>
</dbReference>
<evidence type="ECO:0000256" key="5">
    <source>
        <dbReference type="ARBA" id="ARBA00022691"/>
    </source>
</evidence>
<comment type="function">
    <text evidence="6">Specifically methylates the N4 position of cytidine in position 1402 (C1402) of 16S rRNA.</text>
</comment>
<dbReference type="GO" id="GO:0070475">
    <property type="term" value="P:rRNA base methylation"/>
    <property type="evidence" value="ECO:0007669"/>
    <property type="project" value="UniProtKB-UniRule"/>
</dbReference>